<proteinExistence type="predicted"/>
<keyword evidence="3" id="KW-1185">Reference proteome</keyword>
<dbReference type="GO" id="GO:0017070">
    <property type="term" value="F:U6 snRNA binding"/>
    <property type="evidence" value="ECO:0007669"/>
    <property type="project" value="TreeGrafter"/>
</dbReference>
<dbReference type="GO" id="GO:0097157">
    <property type="term" value="F:pre-mRNA intronic binding"/>
    <property type="evidence" value="ECO:0007669"/>
    <property type="project" value="TreeGrafter"/>
</dbReference>
<dbReference type="Proteomes" id="UP000823399">
    <property type="component" value="Unassembled WGS sequence"/>
</dbReference>
<dbReference type="PANTHER" id="PTHR11140">
    <property type="entry name" value="PRE-MRNA SPLICING FACTOR PRP8"/>
    <property type="match status" value="1"/>
</dbReference>
<reference evidence="2" key="1">
    <citation type="journal article" date="2020" name="New Phytol.">
        <title>Comparative genomics reveals dynamic genome evolution in host specialist ectomycorrhizal fungi.</title>
        <authorList>
            <person name="Lofgren L.A."/>
            <person name="Nguyen N.H."/>
            <person name="Vilgalys R."/>
            <person name="Ruytinx J."/>
            <person name="Liao H.L."/>
            <person name="Branco S."/>
            <person name="Kuo A."/>
            <person name="LaButti K."/>
            <person name="Lipzen A."/>
            <person name="Andreopoulos W."/>
            <person name="Pangilinan J."/>
            <person name="Riley R."/>
            <person name="Hundley H."/>
            <person name="Na H."/>
            <person name="Barry K."/>
            <person name="Grigoriev I.V."/>
            <person name="Stajich J.E."/>
            <person name="Kennedy P.G."/>
        </authorList>
    </citation>
    <scope>NUCLEOTIDE SEQUENCE</scope>
    <source>
        <strain evidence="2">FC423</strain>
    </source>
</reference>
<evidence type="ECO:0000259" key="1">
    <source>
        <dbReference type="Pfam" id="PF08083"/>
    </source>
</evidence>
<dbReference type="RefSeq" id="XP_041287047.1">
    <property type="nucleotide sequence ID" value="XM_041434284.1"/>
</dbReference>
<dbReference type="GeneID" id="64696543"/>
<gene>
    <name evidence="2" type="ORF">F5147DRAFT_657566</name>
</gene>
<dbReference type="GO" id="GO:0030620">
    <property type="term" value="F:U2 snRNA binding"/>
    <property type="evidence" value="ECO:0007669"/>
    <property type="project" value="TreeGrafter"/>
</dbReference>
<dbReference type="GO" id="GO:0071013">
    <property type="term" value="C:catalytic step 2 spliceosome"/>
    <property type="evidence" value="ECO:0007669"/>
    <property type="project" value="TreeGrafter"/>
</dbReference>
<comment type="caution">
    <text evidence="2">The sequence shown here is derived from an EMBL/GenBank/DDBJ whole genome shotgun (WGS) entry which is preliminary data.</text>
</comment>
<evidence type="ECO:0000313" key="3">
    <source>
        <dbReference type="Proteomes" id="UP000823399"/>
    </source>
</evidence>
<dbReference type="GO" id="GO:0005682">
    <property type="term" value="C:U5 snRNP"/>
    <property type="evidence" value="ECO:0007669"/>
    <property type="project" value="TreeGrafter"/>
</dbReference>
<evidence type="ECO:0000313" key="2">
    <source>
        <dbReference type="EMBL" id="KAG2092956.1"/>
    </source>
</evidence>
<accession>A0A9P7EX17</accession>
<dbReference type="Pfam" id="PF08083">
    <property type="entry name" value="PROCN"/>
    <property type="match status" value="1"/>
</dbReference>
<dbReference type="OrthoDB" id="3031306at2759"/>
<organism evidence="2 3">
    <name type="scientific">Suillus discolor</name>
    <dbReference type="NCBI Taxonomy" id="1912936"/>
    <lineage>
        <taxon>Eukaryota</taxon>
        <taxon>Fungi</taxon>
        <taxon>Dikarya</taxon>
        <taxon>Basidiomycota</taxon>
        <taxon>Agaricomycotina</taxon>
        <taxon>Agaricomycetes</taxon>
        <taxon>Agaricomycetidae</taxon>
        <taxon>Boletales</taxon>
        <taxon>Suillineae</taxon>
        <taxon>Suillaceae</taxon>
        <taxon>Suillus</taxon>
    </lineage>
</organism>
<dbReference type="AlphaFoldDB" id="A0A9P7EX17"/>
<dbReference type="EMBL" id="JABBWM010000087">
    <property type="protein sequence ID" value="KAG2092956.1"/>
    <property type="molecule type" value="Genomic_DNA"/>
</dbReference>
<protein>
    <submittedName>
        <fullName evidence="2">NUC071 domain-containing protein</fullName>
    </submittedName>
</protein>
<dbReference type="GO" id="GO:0000244">
    <property type="term" value="P:spliceosomal tri-snRNP complex assembly"/>
    <property type="evidence" value="ECO:0007669"/>
    <property type="project" value="TreeGrafter"/>
</dbReference>
<dbReference type="InterPro" id="IPR027652">
    <property type="entry name" value="PRP8"/>
</dbReference>
<dbReference type="InterPro" id="IPR012592">
    <property type="entry name" value="PROCN"/>
</dbReference>
<feature type="domain" description="PROCN" evidence="1">
    <location>
        <begin position="68"/>
        <end position="196"/>
    </location>
</feature>
<sequence length="205" mass="23633">MGPVTLLQDYHVLGNFKFSTACSVPSQVTMQEGRWVLKTRNLMANDQVEAGLQYRQGYNMLNLLIQRKLADALQDILAHIGALVTSMCWSWYKYKFMRQVRMTKDLKHLIYYRFNTGPIGKGPGNDFLLAGVASFSSLTSSYISLRMQQQRHRKDCEKATPHYDLDLCAVTMHRILDMMFKCSKQNKLKMIMEYLSAYGTSTTRC</sequence>
<dbReference type="GO" id="GO:0030623">
    <property type="term" value="F:U5 snRNA binding"/>
    <property type="evidence" value="ECO:0007669"/>
    <property type="project" value="TreeGrafter"/>
</dbReference>
<name>A0A9P7EX17_9AGAM</name>
<dbReference type="GO" id="GO:0030619">
    <property type="term" value="F:U1 snRNA binding"/>
    <property type="evidence" value="ECO:0007669"/>
    <property type="project" value="TreeGrafter"/>
</dbReference>
<dbReference type="PANTHER" id="PTHR11140:SF0">
    <property type="entry name" value="PRE-MRNA-PROCESSING-SPLICING FACTOR 8"/>
    <property type="match status" value="1"/>
</dbReference>